<dbReference type="InterPro" id="IPR036278">
    <property type="entry name" value="Sialidase_sf"/>
</dbReference>
<comment type="similarity">
    <text evidence="2">Belongs to the glycosyl hydrolase 33 family.</text>
</comment>
<sequence>MVWHGRIAFVADKQPLHGNFVNAIPHAVQIDRQGMSRLLRIGENRLQRFVLLTVAALLFAVAPSRALAEPQTSVVFERGADGYHTFRIPAIVQAQASLIAICEGRKNGAGDAGDIDVVCRRSNDGGKTWGPLQLIWDDGANSCGNPCPVVDTTTGVIWLPLTHNLGTDREDDIISKSSRGTRTVWMTHSDDLGASWTAPINVTSTTKDESWTWYATGPGAAIQIHQGPHRGRLVVPCDHMEQSSRRYGSHAIYSDDHGASWQRGEPTPKDDVNECEIVELSDGALMINMRNYDRSIPARQVAYSTDGGDSWDNQRHDPALIEPVCQASIRRVRWPSDADPGLILFTNPADETMRRNLTLRGSVDDGSTWPFRRQLYGKSSAYSCLVAIDETSAGCLYEVDDYGKIVFTRFSLDWIESSGASTAEAK</sequence>
<dbReference type="CDD" id="cd15482">
    <property type="entry name" value="Sialidase_non-viral"/>
    <property type="match status" value="1"/>
</dbReference>
<dbReference type="GO" id="GO:0006689">
    <property type="term" value="P:ganglioside catabolic process"/>
    <property type="evidence" value="ECO:0007669"/>
    <property type="project" value="TreeGrafter"/>
</dbReference>
<name>A0A517U4R5_9BACT</name>
<accession>A0A517U4R5</accession>
<dbReference type="AlphaFoldDB" id="A0A517U4R5"/>
<evidence type="ECO:0000313" key="6">
    <source>
        <dbReference type="Proteomes" id="UP000317909"/>
    </source>
</evidence>
<evidence type="ECO:0000259" key="4">
    <source>
        <dbReference type="Pfam" id="PF13088"/>
    </source>
</evidence>
<dbReference type="InterPro" id="IPR026856">
    <property type="entry name" value="Sialidase_fam"/>
</dbReference>
<dbReference type="GO" id="GO:0004308">
    <property type="term" value="F:exo-alpha-sialidase activity"/>
    <property type="evidence" value="ECO:0007669"/>
    <property type="project" value="UniProtKB-EC"/>
</dbReference>
<evidence type="ECO:0000256" key="3">
    <source>
        <dbReference type="ARBA" id="ARBA00012733"/>
    </source>
</evidence>
<evidence type="ECO:0000256" key="2">
    <source>
        <dbReference type="ARBA" id="ARBA00009348"/>
    </source>
</evidence>
<dbReference type="Gene3D" id="2.120.10.10">
    <property type="match status" value="1"/>
</dbReference>
<dbReference type="SUPFAM" id="SSF50939">
    <property type="entry name" value="Sialidases"/>
    <property type="match status" value="1"/>
</dbReference>
<dbReference type="GO" id="GO:0009313">
    <property type="term" value="P:oligosaccharide catabolic process"/>
    <property type="evidence" value="ECO:0007669"/>
    <property type="project" value="TreeGrafter"/>
</dbReference>
<comment type="catalytic activity">
    <reaction evidence="1">
        <text>Hydrolysis of alpha-(2-&gt;3)-, alpha-(2-&gt;6)-, alpha-(2-&gt;8)- glycosidic linkages of terminal sialic acid residues in oligosaccharides, glycoproteins, glycolipids, colominic acid and synthetic substrates.</text>
        <dbReference type="EC" id="3.2.1.18"/>
    </reaction>
</comment>
<dbReference type="Pfam" id="PF13088">
    <property type="entry name" value="BNR_2"/>
    <property type="match status" value="1"/>
</dbReference>
<dbReference type="EMBL" id="CP036339">
    <property type="protein sequence ID" value="QDT75624.1"/>
    <property type="molecule type" value="Genomic_DNA"/>
</dbReference>
<protein>
    <recommendedName>
        <fullName evidence="3">exo-alpha-sialidase</fullName>
        <ecNumber evidence="3">3.2.1.18</ecNumber>
    </recommendedName>
</protein>
<dbReference type="PANTHER" id="PTHR10628">
    <property type="entry name" value="SIALIDASE"/>
    <property type="match status" value="1"/>
</dbReference>
<dbReference type="PANTHER" id="PTHR10628:SF30">
    <property type="entry name" value="EXO-ALPHA-SIALIDASE"/>
    <property type="match status" value="1"/>
</dbReference>
<evidence type="ECO:0000313" key="5">
    <source>
        <dbReference type="EMBL" id="QDT75624.1"/>
    </source>
</evidence>
<evidence type="ECO:0000256" key="1">
    <source>
        <dbReference type="ARBA" id="ARBA00000427"/>
    </source>
</evidence>
<keyword evidence="5" id="KW-0378">Hydrolase</keyword>
<dbReference type="KEGG" id="llh:I41_48640"/>
<dbReference type="GO" id="GO:0016020">
    <property type="term" value="C:membrane"/>
    <property type="evidence" value="ECO:0007669"/>
    <property type="project" value="TreeGrafter"/>
</dbReference>
<keyword evidence="5" id="KW-0326">Glycosidase</keyword>
<organism evidence="5 6">
    <name type="scientific">Lacipirellula limnantheis</name>
    <dbReference type="NCBI Taxonomy" id="2528024"/>
    <lineage>
        <taxon>Bacteria</taxon>
        <taxon>Pseudomonadati</taxon>
        <taxon>Planctomycetota</taxon>
        <taxon>Planctomycetia</taxon>
        <taxon>Pirellulales</taxon>
        <taxon>Lacipirellulaceae</taxon>
        <taxon>Lacipirellula</taxon>
    </lineage>
</organism>
<gene>
    <name evidence="5" type="primary">nedA_3</name>
    <name evidence="5" type="ORF">I41_48640</name>
</gene>
<dbReference type="Proteomes" id="UP000317909">
    <property type="component" value="Chromosome"/>
</dbReference>
<feature type="domain" description="Sialidase" evidence="4">
    <location>
        <begin position="109"/>
        <end position="387"/>
    </location>
</feature>
<reference evidence="5 6" key="1">
    <citation type="submission" date="2019-02" db="EMBL/GenBank/DDBJ databases">
        <title>Deep-cultivation of Planctomycetes and their phenomic and genomic characterization uncovers novel biology.</title>
        <authorList>
            <person name="Wiegand S."/>
            <person name="Jogler M."/>
            <person name="Boedeker C."/>
            <person name="Pinto D."/>
            <person name="Vollmers J."/>
            <person name="Rivas-Marin E."/>
            <person name="Kohn T."/>
            <person name="Peeters S.H."/>
            <person name="Heuer A."/>
            <person name="Rast P."/>
            <person name="Oberbeckmann S."/>
            <person name="Bunk B."/>
            <person name="Jeske O."/>
            <person name="Meyerdierks A."/>
            <person name="Storesund J.E."/>
            <person name="Kallscheuer N."/>
            <person name="Luecker S."/>
            <person name="Lage O.M."/>
            <person name="Pohl T."/>
            <person name="Merkel B.J."/>
            <person name="Hornburger P."/>
            <person name="Mueller R.-W."/>
            <person name="Bruemmer F."/>
            <person name="Labrenz M."/>
            <person name="Spormann A.M."/>
            <person name="Op den Camp H."/>
            <person name="Overmann J."/>
            <person name="Amann R."/>
            <person name="Jetten M.S.M."/>
            <person name="Mascher T."/>
            <person name="Medema M.H."/>
            <person name="Devos D.P."/>
            <person name="Kaster A.-K."/>
            <person name="Ovreas L."/>
            <person name="Rohde M."/>
            <person name="Galperin M.Y."/>
            <person name="Jogler C."/>
        </authorList>
    </citation>
    <scope>NUCLEOTIDE SEQUENCE [LARGE SCALE GENOMIC DNA]</scope>
    <source>
        <strain evidence="5 6">I41</strain>
    </source>
</reference>
<dbReference type="GO" id="GO:0005737">
    <property type="term" value="C:cytoplasm"/>
    <property type="evidence" value="ECO:0007669"/>
    <property type="project" value="TreeGrafter"/>
</dbReference>
<dbReference type="InterPro" id="IPR011040">
    <property type="entry name" value="Sialidase"/>
</dbReference>
<proteinExistence type="inferred from homology"/>
<keyword evidence="6" id="KW-1185">Reference proteome</keyword>
<dbReference type="EC" id="3.2.1.18" evidence="3"/>